<dbReference type="InterPro" id="IPR047045">
    <property type="entry name" value="CobQ_N"/>
</dbReference>
<dbReference type="AlphaFoldDB" id="A0A928VQE7"/>
<dbReference type="NCBIfam" id="NF001989">
    <property type="entry name" value="PRK00784.1"/>
    <property type="match status" value="1"/>
</dbReference>
<evidence type="ECO:0000259" key="5">
    <source>
        <dbReference type="Pfam" id="PF01656"/>
    </source>
</evidence>
<evidence type="ECO:0000256" key="4">
    <source>
        <dbReference type="HAMAP-Rule" id="MF_00028"/>
    </source>
</evidence>
<comment type="similarity">
    <text evidence="4">Belongs to the CobB/CobQ family. CobQ subfamily.</text>
</comment>
<dbReference type="InterPro" id="IPR033949">
    <property type="entry name" value="CobQ_GATase1"/>
</dbReference>
<dbReference type="InterPro" id="IPR027417">
    <property type="entry name" value="P-loop_NTPase"/>
</dbReference>
<dbReference type="GO" id="GO:0015420">
    <property type="term" value="F:ABC-type vitamin B12 transporter activity"/>
    <property type="evidence" value="ECO:0007669"/>
    <property type="project" value="UniProtKB-UniRule"/>
</dbReference>
<dbReference type="InterPro" id="IPR004459">
    <property type="entry name" value="CobQ_synth"/>
</dbReference>
<feature type="active site" description="Nucleophile" evidence="4">
    <location>
        <position position="331"/>
    </location>
</feature>
<evidence type="ECO:0000313" key="8">
    <source>
        <dbReference type="Proteomes" id="UP000625316"/>
    </source>
</evidence>
<dbReference type="InterPro" id="IPR029062">
    <property type="entry name" value="Class_I_gatase-like"/>
</dbReference>
<dbReference type="Gene3D" id="3.40.50.880">
    <property type="match status" value="1"/>
</dbReference>
<comment type="caution">
    <text evidence="7">The sequence shown here is derived from an EMBL/GenBank/DDBJ whole genome shotgun (WGS) entry which is preliminary data.</text>
</comment>
<dbReference type="RefSeq" id="WP_264325031.1">
    <property type="nucleotide sequence ID" value="NZ_JADEXQ010000031.1"/>
</dbReference>
<keyword evidence="8" id="KW-1185">Reference proteome</keyword>
<evidence type="ECO:0000256" key="1">
    <source>
        <dbReference type="ARBA" id="ARBA00004953"/>
    </source>
</evidence>
<dbReference type="Pfam" id="PF01656">
    <property type="entry name" value="CbiA"/>
    <property type="match status" value="1"/>
</dbReference>
<protein>
    <recommendedName>
        <fullName evidence="4">Cobyric acid synthase</fullName>
    </recommendedName>
</protein>
<dbReference type="CDD" id="cd05389">
    <property type="entry name" value="CobQ_N"/>
    <property type="match status" value="1"/>
</dbReference>
<dbReference type="EMBL" id="JADEXQ010000031">
    <property type="protein sequence ID" value="MBE9030204.1"/>
    <property type="molecule type" value="Genomic_DNA"/>
</dbReference>
<dbReference type="GO" id="GO:0009236">
    <property type="term" value="P:cobalamin biosynthetic process"/>
    <property type="evidence" value="ECO:0007669"/>
    <property type="project" value="UniProtKB-UniRule"/>
</dbReference>
<sequence>MPGIMVVGTTSHAGKSLITAAICRILVRQGHRVTPFKGQNMALNSYVTASGGEIGFAQAFQAWAARVEPEVVMNPVLLKPQGNMTSQVILRGKAVGVTNARQYYEDYFEPGWAAIKECLSELSERFDYIVCEGAGSPAEVNLKHRDMTNMRVAKHLNAPTILVVDIDRGGCFAQVIGTLMILEPDERALVKGIVVNKFRGQRDLFDSGVEWLEQETGIPVLGVIPWMDDLFPSEDSLDLMERRGRKKTADMTIAVIRLPRISNFTDFDPLEAEPSVAVKYVGMNDDLGHPDAVILPGSKTTIPDLRQLQASGLAQQIQDYAAAGGTVLGICGGFQMMGRSINDPQGLEGNAGQFDGLGLLPFQTVMEGEKVVRQRQVTTAYPQAELAMAGYEIHLGRSERLLDEGFEDLFDDATLGVVNQSQSLWGSYLHGIFDNGIWRRMWLNQVRQKQDLHLLPATQPNYAEQRDLLIDRLADHMTEYMDLGPAISI</sequence>
<keyword evidence="2 4" id="KW-0169">Cobalamin biosynthesis</keyword>
<name>A0A928VQE7_9CYAN</name>
<accession>A0A928VQE7</accession>
<dbReference type="Pfam" id="PF07685">
    <property type="entry name" value="GATase_3"/>
    <property type="match status" value="1"/>
</dbReference>
<dbReference type="HAMAP" id="MF_00028">
    <property type="entry name" value="CobQ"/>
    <property type="match status" value="1"/>
</dbReference>
<dbReference type="Proteomes" id="UP000625316">
    <property type="component" value="Unassembled WGS sequence"/>
</dbReference>
<dbReference type="SUPFAM" id="SSF52540">
    <property type="entry name" value="P-loop containing nucleoside triphosphate hydrolases"/>
    <property type="match status" value="1"/>
</dbReference>
<dbReference type="PANTHER" id="PTHR21343">
    <property type="entry name" value="DETHIOBIOTIN SYNTHETASE"/>
    <property type="match status" value="1"/>
</dbReference>
<organism evidence="7 8">
    <name type="scientific">Romeriopsis navalis LEGE 11480</name>
    <dbReference type="NCBI Taxonomy" id="2777977"/>
    <lineage>
        <taxon>Bacteria</taxon>
        <taxon>Bacillati</taxon>
        <taxon>Cyanobacteriota</taxon>
        <taxon>Cyanophyceae</taxon>
        <taxon>Leptolyngbyales</taxon>
        <taxon>Leptolyngbyaceae</taxon>
        <taxon>Romeriopsis</taxon>
        <taxon>Romeriopsis navalis</taxon>
    </lineage>
</organism>
<reference evidence="7" key="1">
    <citation type="submission" date="2020-10" db="EMBL/GenBank/DDBJ databases">
        <authorList>
            <person name="Castelo-Branco R."/>
            <person name="Eusebio N."/>
            <person name="Adriana R."/>
            <person name="Vieira A."/>
            <person name="Brugerolle De Fraissinette N."/>
            <person name="Rezende De Castro R."/>
            <person name="Schneider M.P."/>
            <person name="Vasconcelos V."/>
            <person name="Leao P.N."/>
        </authorList>
    </citation>
    <scope>NUCLEOTIDE SEQUENCE</scope>
    <source>
        <strain evidence="7">LEGE 11480</strain>
    </source>
</reference>
<proteinExistence type="inferred from homology"/>
<dbReference type="InterPro" id="IPR002586">
    <property type="entry name" value="CobQ/CobB/MinD/ParA_Nub-bd_dom"/>
</dbReference>
<evidence type="ECO:0000313" key="7">
    <source>
        <dbReference type="EMBL" id="MBE9030204.1"/>
    </source>
</evidence>
<dbReference type="CDD" id="cd01750">
    <property type="entry name" value="GATase1_CobQ"/>
    <property type="match status" value="1"/>
</dbReference>
<comment type="function">
    <text evidence="4">Catalyzes amidations at positions B, D, E, and G on adenosylcobyrinic A,C-diamide. NH(2) groups are provided by glutamine, and one molecule of ATP is hydrogenolyzed for each amidation.</text>
</comment>
<evidence type="ECO:0000256" key="3">
    <source>
        <dbReference type="ARBA" id="ARBA00022962"/>
    </source>
</evidence>
<gene>
    <name evidence="4 7" type="primary">cobQ</name>
    <name evidence="7" type="ORF">IQ266_10730</name>
</gene>
<evidence type="ECO:0000256" key="2">
    <source>
        <dbReference type="ARBA" id="ARBA00022573"/>
    </source>
</evidence>
<feature type="domain" description="CobB/CobQ-like glutamine amidotransferase" evidence="6">
    <location>
        <begin position="252"/>
        <end position="436"/>
    </location>
</feature>
<dbReference type="PROSITE" id="PS51274">
    <property type="entry name" value="GATASE_COBBQ"/>
    <property type="match status" value="1"/>
</dbReference>
<dbReference type="Gene3D" id="3.40.50.300">
    <property type="entry name" value="P-loop containing nucleotide triphosphate hydrolases"/>
    <property type="match status" value="1"/>
</dbReference>
<dbReference type="GO" id="GO:0003824">
    <property type="term" value="F:catalytic activity"/>
    <property type="evidence" value="ECO:0007669"/>
    <property type="project" value="InterPro"/>
</dbReference>
<dbReference type="PANTHER" id="PTHR21343:SF1">
    <property type="entry name" value="COBYRIC ACID SYNTHASE"/>
    <property type="match status" value="1"/>
</dbReference>
<dbReference type="InterPro" id="IPR011698">
    <property type="entry name" value="GATase_3"/>
</dbReference>
<comment type="pathway">
    <text evidence="1 4">Cofactor biosynthesis; adenosylcobalamin biosynthesis.</text>
</comment>
<feature type="active site" evidence="4">
    <location>
        <position position="430"/>
    </location>
</feature>
<dbReference type="NCBIfam" id="TIGR00313">
    <property type="entry name" value="cobQ"/>
    <property type="match status" value="1"/>
</dbReference>
<dbReference type="SUPFAM" id="SSF52317">
    <property type="entry name" value="Class I glutamine amidotransferase-like"/>
    <property type="match status" value="1"/>
</dbReference>
<feature type="domain" description="CobQ/CobB/MinD/ParA nucleotide binding" evidence="5">
    <location>
        <begin position="4"/>
        <end position="231"/>
    </location>
</feature>
<keyword evidence="3 4" id="KW-0315">Glutamine amidotransferase</keyword>
<evidence type="ECO:0000259" key="6">
    <source>
        <dbReference type="Pfam" id="PF07685"/>
    </source>
</evidence>